<evidence type="ECO:0000313" key="1">
    <source>
        <dbReference type="EMBL" id="GAG13350.1"/>
    </source>
</evidence>
<sequence>MPVLDPFNTSAFDMVSLTNSINILPNNYGRLREMNLFKKKSIRTRTAIVEELHGVLNLLPTMPPGSPGTVGKHAKRKVRNFIVPHIPHDDIILPESYQGIRSFGSENQLQAVSEIVNDRLQNMRNKHAITLEHLRIGALQGLVKDADASTLFNFFTEFDITKKTVDFLLGTAATKVPNKCRQVVRWIEQHLQGEVKSGIRCLVDESFFDKFITHPLVKDAYANYSKAADVFAGDVRSGFKFGGIVWEEYA</sequence>
<feature type="non-terminal residue" evidence="1">
    <location>
        <position position="250"/>
    </location>
</feature>
<protein>
    <submittedName>
        <fullName evidence="1">Uncharacterized protein</fullName>
    </submittedName>
</protein>
<organism evidence="1">
    <name type="scientific">marine sediment metagenome</name>
    <dbReference type="NCBI Taxonomy" id="412755"/>
    <lineage>
        <taxon>unclassified sequences</taxon>
        <taxon>metagenomes</taxon>
        <taxon>ecological metagenomes</taxon>
    </lineage>
</organism>
<proteinExistence type="predicted"/>
<reference evidence="1" key="1">
    <citation type="journal article" date="2014" name="Front. Microbiol.">
        <title>High frequency of phylogenetically diverse reductive dehalogenase-homologous genes in deep subseafloor sedimentary metagenomes.</title>
        <authorList>
            <person name="Kawai M."/>
            <person name="Futagami T."/>
            <person name="Toyoda A."/>
            <person name="Takaki Y."/>
            <person name="Nishi S."/>
            <person name="Hori S."/>
            <person name="Arai W."/>
            <person name="Tsubouchi T."/>
            <person name="Morono Y."/>
            <person name="Uchiyama I."/>
            <person name="Ito T."/>
            <person name="Fujiyama A."/>
            <person name="Inagaki F."/>
            <person name="Takami H."/>
        </authorList>
    </citation>
    <scope>NUCLEOTIDE SEQUENCE</scope>
    <source>
        <strain evidence="1">Expedition CK06-06</strain>
    </source>
</reference>
<comment type="caution">
    <text evidence="1">The sequence shown here is derived from an EMBL/GenBank/DDBJ whole genome shotgun (WGS) entry which is preliminary data.</text>
</comment>
<name>X0V5H8_9ZZZZ</name>
<dbReference type="AlphaFoldDB" id="X0V5H8"/>
<gene>
    <name evidence="1" type="ORF">S01H1_39575</name>
</gene>
<dbReference type="Pfam" id="PF03864">
    <property type="entry name" value="Phage_cap_E"/>
    <property type="match status" value="1"/>
</dbReference>
<accession>X0V5H8</accession>
<dbReference type="EMBL" id="BARS01024991">
    <property type="protein sequence ID" value="GAG13350.1"/>
    <property type="molecule type" value="Genomic_DNA"/>
</dbReference>
<dbReference type="InterPro" id="IPR005564">
    <property type="entry name" value="Major_capsid_GpE"/>
</dbReference>